<feature type="transmembrane region" description="Helical" evidence="12">
    <location>
        <begin position="303"/>
        <end position="320"/>
    </location>
</feature>
<protein>
    <submittedName>
        <fullName evidence="16">Cation/H(+) antiporter 15</fullName>
    </submittedName>
</protein>
<keyword evidence="17" id="KW-1185">Reference proteome</keyword>
<feature type="transmembrane region" description="Helical" evidence="12">
    <location>
        <begin position="80"/>
        <end position="100"/>
    </location>
</feature>
<reference evidence="16 17" key="1">
    <citation type="journal article" date="2017" name="Nature">
        <title>The Apostasia genome and the evolution of orchids.</title>
        <authorList>
            <person name="Zhang G.Q."/>
            <person name="Liu K.W."/>
            <person name="Li Z."/>
            <person name="Lohaus R."/>
            <person name="Hsiao Y.Y."/>
            <person name="Niu S.C."/>
            <person name="Wang J.Y."/>
            <person name="Lin Y.C."/>
            <person name="Xu Q."/>
            <person name="Chen L.J."/>
            <person name="Yoshida K."/>
            <person name="Fujiwara S."/>
            <person name="Wang Z.W."/>
            <person name="Zhang Y.Q."/>
            <person name="Mitsuda N."/>
            <person name="Wang M."/>
            <person name="Liu G.H."/>
            <person name="Pecoraro L."/>
            <person name="Huang H.X."/>
            <person name="Xiao X.J."/>
            <person name="Lin M."/>
            <person name="Wu X.Y."/>
            <person name="Wu W.L."/>
            <person name="Chen Y.Y."/>
            <person name="Chang S.B."/>
            <person name="Sakamoto S."/>
            <person name="Ohme-Takagi M."/>
            <person name="Yagi M."/>
            <person name="Zeng S.J."/>
            <person name="Shen C.Y."/>
            <person name="Yeh C.M."/>
            <person name="Luo Y.B."/>
            <person name="Tsai W.C."/>
            <person name="Van de Peer Y."/>
            <person name="Liu Z.J."/>
        </authorList>
    </citation>
    <scope>NUCLEOTIDE SEQUENCE [LARGE SCALE GENOMIC DNA]</scope>
    <source>
        <strain evidence="17">cv. Shenzhen</strain>
        <tissue evidence="16">Stem</tissue>
    </source>
</reference>
<feature type="transmembrane region" description="Helical" evidence="12">
    <location>
        <begin position="412"/>
        <end position="431"/>
    </location>
</feature>
<evidence type="ECO:0000259" key="13">
    <source>
        <dbReference type="Pfam" id="PF00999"/>
    </source>
</evidence>
<feature type="domain" description="Cation/H(+) antiporter C-terminal" evidence="15">
    <location>
        <begin position="633"/>
        <end position="774"/>
    </location>
</feature>
<feature type="transmembrane region" description="Helical" evidence="12">
    <location>
        <begin position="252"/>
        <end position="271"/>
    </location>
</feature>
<evidence type="ECO:0000256" key="10">
    <source>
        <dbReference type="ARBA" id="ARBA00023136"/>
    </source>
</evidence>
<evidence type="ECO:0000256" key="2">
    <source>
        <dbReference type="ARBA" id="ARBA00004119"/>
    </source>
</evidence>
<feature type="domain" description="Cation/H+ exchanger transmembrane" evidence="13">
    <location>
        <begin position="28"/>
        <end position="423"/>
    </location>
</feature>
<dbReference type="AlphaFoldDB" id="A0A2I0AWP1"/>
<evidence type="ECO:0000256" key="12">
    <source>
        <dbReference type="SAM" id="Phobius"/>
    </source>
</evidence>
<feature type="transmembrane region" description="Helical" evidence="12">
    <location>
        <begin position="146"/>
        <end position="168"/>
    </location>
</feature>
<evidence type="ECO:0000259" key="15">
    <source>
        <dbReference type="Pfam" id="PF23259"/>
    </source>
</evidence>
<dbReference type="InterPro" id="IPR050794">
    <property type="entry name" value="CPA2_transporter"/>
</dbReference>
<dbReference type="Gene3D" id="1.20.1530.20">
    <property type="match status" value="1"/>
</dbReference>
<dbReference type="Pfam" id="PF23256">
    <property type="entry name" value="CHX17_2nd"/>
    <property type="match status" value="1"/>
</dbReference>
<comment type="function">
    <text evidence="1">May function as sodium-coupled metabolite transporter across the chloroplast envelope.</text>
</comment>
<feature type="transmembrane region" description="Helical" evidence="12">
    <location>
        <begin position="277"/>
        <end position="296"/>
    </location>
</feature>
<comment type="similarity">
    <text evidence="11">Belongs to the monovalent cation:proton antiporter 2 (CPA2) transporter (TC 2.A.37) family. CHX (TC 2.A.37.4) subfamily.</text>
</comment>
<dbReference type="InterPro" id="IPR057291">
    <property type="entry name" value="CHX17_2nd"/>
</dbReference>
<dbReference type="GO" id="GO:0009941">
    <property type="term" value="C:chloroplast envelope"/>
    <property type="evidence" value="ECO:0007669"/>
    <property type="project" value="UniProtKB-SubCell"/>
</dbReference>
<accession>A0A2I0AWP1</accession>
<dbReference type="GO" id="GO:0016020">
    <property type="term" value="C:membrane"/>
    <property type="evidence" value="ECO:0007669"/>
    <property type="project" value="UniProtKB-SubCell"/>
</dbReference>
<evidence type="ECO:0000256" key="8">
    <source>
        <dbReference type="ARBA" id="ARBA00022989"/>
    </source>
</evidence>
<dbReference type="Proteomes" id="UP000236161">
    <property type="component" value="Unassembled WGS sequence"/>
</dbReference>
<keyword evidence="10 12" id="KW-0472">Membrane</keyword>
<evidence type="ECO:0000256" key="6">
    <source>
        <dbReference type="ARBA" id="ARBA00022692"/>
    </source>
</evidence>
<sequence length="785" mass="84841">MTTSAGIWLADNPLMFSLPLLLYQITLIFFFSRITHSILRHLSIPVVISQITAGIILGPSCLGRHKAFESLLFAPRSWEQLNTISLLSFMLFVFIIGLKTDLGMIPKSGKKAFAIAICSSFLPFCLVILIAMAIKNQIPQRFREKFVLLNLGSSWSLTSYAVVSCVLAELNLLTSKLGRLAMSATLITEFTYLLLSTMMGSYILATNQGITKGMISLGSFVAFMSFLVFVARPLTIKAIRRASPEGKMLGEASFVGVILLAMACGLISEAIGYHATAGPFLLGLILPGGTPLAVTMVEKLERLVVGVFLPVFLASAGLRMDVTSLGTIVGEWSVLLAFLLLAIAGKFTGVLIPCLYCKMPLRDCLAVGLMMISKGISEIGSAMLMQDSKHKTFRRKFFNDASPIIQILDQQLFTVVVLVVVLVGGGSAPLVKHTYRPEDRFVTHKRRSVQFLKPNTELRLLACLHGHEHVNPILTLLRSSHPSLSSPVCLYALLLKPLTGRAAALLLPYDRRRPPATSAGEAADTDSIFNAFLHAEQLFSGCSILPYLCISPYASMHDDICSLALDKKVSLIIIPFHKHIAVDGFVAAPVPAVRSVNTNVLCFAPCSVAILIDHGLAGDATAFRSGNIVPHAAVYFFGGADDREALAVGLRMAEDPAVGLTVVRFRGTEAAAAGDGAATEDERMLEEVRMRRADGSRVVYREEVVRDGEGTVGVIREISARFGLLVVGRGERKETTMTSGLSMWSEYPELGIVGDLLASTDFGGRVSTLVVQQQRRFAGASGPAA</sequence>
<dbReference type="EMBL" id="KZ451942">
    <property type="protein sequence ID" value="PKA59967.1"/>
    <property type="molecule type" value="Genomic_DNA"/>
</dbReference>
<dbReference type="GO" id="GO:0015297">
    <property type="term" value="F:antiporter activity"/>
    <property type="evidence" value="ECO:0007669"/>
    <property type="project" value="InterPro"/>
</dbReference>
<dbReference type="PANTHER" id="PTHR32468:SF102">
    <property type="entry name" value="OS08G0117800 PROTEIN"/>
    <property type="match status" value="1"/>
</dbReference>
<dbReference type="Pfam" id="PF00999">
    <property type="entry name" value="Na_H_Exchanger"/>
    <property type="match status" value="1"/>
</dbReference>
<evidence type="ECO:0000256" key="5">
    <source>
        <dbReference type="ARBA" id="ARBA00022538"/>
    </source>
</evidence>
<evidence type="ECO:0000256" key="1">
    <source>
        <dbReference type="ARBA" id="ARBA00003198"/>
    </source>
</evidence>
<evidence type="ECO:0000313" key="17">
    <source>
        <dbReference type="Proteomes" id="UP000236161"/>
    </source>
</evidence>
<evidence type="ECO:0000313" key="16">
    <source>
        <dbReference type="EMBL" id="PKA59967.1"/>
    </source>
</evidence>
<keyword evidence="8 12" id="KW-1133">Transmembrane helix</keyword>
<evidence type="ECO:0000256" key="9">
    <source>
        <dbReference type="ARBA" id="ARBA00023065"/>
    </source>
</evidence>
<keyword evidence="5" id="KW-0633">Potassium transport</keyword>
<dbReference type="InterPro" id="IPR057290">
    <property type="entry name" value="CHX17_C"/>
</dbReference>
<dbReference type="OrthoDB" id="1889525at2759"/>
<gene>
    <name evidence="16" type="primary">CHX15</name>
    <name evidence="16" type="ORF">AXF42_Ash009651</name>
</gene>
<dbReference type="InterPro" id="IPR038770">
    <property type="entry name" value="Na+/solute_symporter_sf"/>
</dbReference>
<keyword evidence="7" id="KW-0630">Potassium</keyword>
<evidence type="ECO:0000259" key="14">
    <source>
        <dbReference type="Pfam" id="PF23256"/>
    </source>
</evidence>
<dbReference type="GO" id="GO:0006813">
    <property type="term" value="P:potassium ion transport"/>
    <property type="evidence" value="ECO:0007669"/>
    <property type="project" value="UniProtKB-KW"/>
</dbReference>
<dbReference type="GO" id="GO:1902600">
    <property type="term" value="P:proton transmembrane transport"/>
    <property type="evidence" value="ECO:0007669"/>
    <property type="project" value="InterPro"/>
</dbReference>
<feature type="transmembrane region" description="Helical" evidence="12">
    <location>
        <begin position="332"/>
        <end position="357"/>
    </location>
</feature>
<evidence type="ECO:0000256" key="7">
    <source>
        <dbReference type="ARBA" id="ARBA00022958"/>
    </source>
</evidence>
<keyword evidence="4" id="KW-0813">Transport</keyword>
<feature type="transmembrane region" description="Helical" evidence="12">
    <location>
        <begin position="180"/>
        <end position="204"/>
    </location>
</feature>
<name>A0A2I0AWP1_9ASPA</name>
<feature type="domain" description="Cation/H(+) antiporter central" evidence="14">
    <location>
        <begin position="489"/>
        <end position="621"/>
    </location>
</feature>
<dbReference type="GO" id="GO:0006885">
    <property type="term" value="P:regulation of pH"/>
    <property type="evidence" value="ECO:0007669"/>
    <property type="project" value="TreeGrafter"/>
</dbReference>
<dbReference type="GO" id="GO:0012505">
    <property type="term" value="C:endomembrane system"/>
    <property type="evidence" value="ECO:0007669"/>
    <property type="project" value="TreeGrafter"/>
</dbReference>
<organism evidence="16 17">
    <name type="scientific">Apostasia shenzhenica</name>
    <dbReference type="NCBI Taxonomy" id="1088818"/>
    <lineage>
        <taxon>Eukaryota</taxon>
        <taxon>Viridiplantae</taxon>
        <taxon>Streptophyta</taxon>
        <taxon>Embryophyta</taxon>
        <taxon>Tracheophyta</taxon>
        <taxon>Spermatophyta</taxon>
        <taxon>Magnoliopsida</taxon>
        <taxon>Liliopsida</taxon>
        <taxon>Asparagales</taxon>
        <taxon>Orchidaceae</taxon>
        <taxon>Apostasioideae</taxon>
        <taxon>Apostasia</taxon>
    </lineage>
</organism>
<dbReference type="InterPro" id="IPR006153">
    <property type="entry name" value="Cation/H_exchanger_TM"/>
</dbReference>
<dbReference type="Pfam" id="PF23259">
    <property type="entry name" value="CHX17_C"/>
    <property type="match status" value="1"/>
</dbReference>
<proteinExistence type="inferred from homology"/>
<evidence type="ECO:0000256" key="11">
    <source>
        <dbReference type="ARBA" id="ARBA00038341"/>
    </source>
</evidence>
<evidence type="ECO:0000256" key="4">
    <source>
        <dbReference type="ARBA" id="ARBA00022448"/>
    </source>
</evidence>
<keyword evidence="9" id="KW-0406">Ion transport</keyword>
<feature type="transmembrane region" description="Helical" evidence="12">
    <location>
        <begin position="12"/>
        <end position="30"/>
    </location>
</feature>
<feature type="transmembrane region" description="Helical" evidence="12">
    <location>
        <begin position="210"/>
        <end position="231"/>
    </location>
</feature>
<dbReference type="PANTHER" id="PTHR32468">
    <property type="entry name" value="CATION/H + ANTIPORTER"/>
    <property type="match status" value="1"/>
</dbReference>
<feature type="transmembrane region" description="Helical" evidence="12">
    <location>
        <begin position="112"/>
        <end position="134"/>
    </location>
</feature>
<evidence type="ECO:0000256" key="3">
    <source>
        <dbReference type="ARBA" id="ARBA00004141"/>
    </source>
</evidence>
<keyword evidence="6 12" id="KW-0812">Transmembrane</keyword>
<feature type="transmembrane region" description="Helical" evidence="12">
    <location>
        <begin position="42"/>
        <end position="60"/>
    </location>
</feature>
<comment type="subcellular location">
    <subcellularLocation>
        <location evidence="3">Membrane</location>
        <topology evidence="3">Multi-pass membrane protein</topology>
    </subcellularLocation>
    <subcellularLocation>
        <location evidence="2">Plastid</location>
        <location evidence="2">Chloroplast envelope</location>
    </subcellularLocation>
</comment>